<dbReference type="RefSeq" id="WP_345225966.1">
    <property type="nucleotide sequence ID" value="NZ_BAAAXE010000013.1"/>
</dbReference>
<evidence type="ECO:0000256" key="3">
    <source>
        <dbReference type="ARBA" id="ARBA00022692"/>
    </source>
</evidence>
<proteinExistence type="predicted"/>
<feature type="transmembrane region" description="Helical" evidence="7">
    <location>
        <begin position="329"/>
        <end position="351"/>
    </location>
</feature>
<feature type="transmembrane region" description="Helical" evidence="7">
    <location>
        <begin position="386"/>
        <end position="405"/>
    </location>
</feature>
<keyword evidence="3 7" id="KW-0812">Transmembrane</keyword>
<evidence type="ECO:0000313" key="9">
    <source>
        <dbReference type="Proteomes" id="UP001589718"/>
    </source>
</evidence>
<dbReference type="InterPro" id="IPR011701">
    <property type="entry name" value="MFS"/>
</dbReference>
<sequence>MEGTSAARTDRGTAASGPPAGVAPRDARLFWCSNTADALGSQASGVVLPLLLLSLGHSPAAVGGIVAASAVLGLVLGPLAAVPADRGARKPVMVGAACTAALAMAVVAVAVATGRPPLALVLAGVLVERFATAVYEAAARGTVALLTPPGGYARTVARLEAGERLALVLGPVLGGALYQVGRALPFALDALSYAVTALCVRCMRADLRPAVPVRASEAPAGGPPDARPGPSRSPEERPNGAPGPHPAAASDAPHTTRSARPPAIPADAGPARAHVPPRVPLRTELSAGLRLVAASPVLRLVLLWLSVVNGALAALSFGVLVGLQRDGHGGAATGAVLAAAGAAGIAGALAAPSLAARAGGVRSVRAVTWLLVPLTAALAATGSPWWQAALFGGICLVMPVATVVLQSRAIAAVPVRLQARAGAVLATGAGAAAALGPAAAGLLAGFGAAGPALGCAGALLALAAYTTRSRARTLAAPRGGQQRPAGDGTGGAP</sequence>
<reference evidence="8 9" key="1">
    <citation type="submission" date="2024-09" db="EMBL/GenBank/DDBJ databases">
        <authorList>
            <person name="Sun Q."/>
            <person name="Mori K."/>
        </authorList>
    </citation>
    <scope>NUCLEOTIDE SEQUENCE [LARGE SCALE GENOMIC DNA]</scope>
    <source>
        <strain evidence="8 9">JCM 4362</strain>
    </source>
</reference>
<evidence type="ECO:0000313" key="8">
    <source>
        <dbReference type="EMBL" id="MFB9523256.1"/>
    </source>
</evidence>
<feature type="compositionally biased region" description="Low complexity" evidence="6">
    <location>
        <begin position="239"/>
        <end position="253"/>
    </location>
</feature>
<feature type="transmembrane region" description="Helical" evidence="7">
    <location>
        <begin position="442"/>
        <end position="465"/>
    </location>
</feature>
<feature type="transmembrane region" description="Helical" evidence="7">
    <location>
        <begin position="300"/>
        <end position="323"/>
    </location>
</feature>
<protein>
    <submittedName>
        <fullName evidence="8">MFS transporter</fullName>
    </submittedName>
</protein>
<dbReference type="EMBL" id="JBHMCR010000017">
    <property type="protein sequence ID" value="MFB9523256.1"/>
    <property type="molecule type" value="Genomic_DNA"/>
</dbReference>
<evidence type="ECO:0000256" key="5">
    <source>
        <dbReference type="ARBA" id="ARBA00023136"/>
    </source>
</evidence>
<dbReference type="Gene3D" id="1.20.1250.20">
    <property type="entry name" value="MFS general substrate transporter like domains"/>
    <property type="match status" value="1"/>
</dbReference>
<feature type="transmembrane region" description="Helical" evidence="7">
    <location>
        <begin position="92"/>
        <end position="112"/>
    </location>
</feature>
<evidence type="ECO:0000256" key="4">
    <source>
        <dbReference type="ARBA" id="ARBA00022989"/>
    </source>
</evidence>
<dbReference type="Pfam" id="PF07690">
    <property type="entry name" value="MFS_1"/>
    <property type="match status" value="1"/>
</dbReference>
<evidence type="ECO:0000256" key="2">
    <source>
        <dbReference type="ARBA" id="ARBA00022475"/>
    </source>
</evidence>
<keyword evidence="4 7" id="KW-1133">Transmembrane helix</keyword>
<dbReference type="InterPro" id="IPR036259">
    <property type="entry name" value="MFS_trans_sf"/>
</dbReference>
<feature type="transmembrane region" description="Helical" evidence="7">
    <location>
        <begin position="60"/>
        <end position="80"/>
    </location>
</feature>
<feature type="transmembrane region" description="Helical" evidence="7">
    <location>
        <begin position="417"/>
        <end position="436"/>
    </location>
</feature>
<evidence type="ECO:0000256" key="7">
    <source>
        <dbReference type="SAM" id="Phobius"/>
    </source>
</evidence>
<feature type="region of interest" description="Disordered" evidence="6">
    <location>
        <begin position="1"/>
        <end position="21"/>
    </location>
</feature>
<name>A0ABV5PJ61_STRCM</name>
<dbReference type="SUPFAM" id="SSF103473">
    <property type="entry name" value="MFS general substrate transporter"/>
    <property type="match status" value="1"/>
</dbReference>
<keyword evidence="9" id="KW-1185">Reference proteome</keyword>
<keyword evidence="2" id="KW-1003">Cell membrane</keyword>
<comment type="caution">
    <text evidence="8">The sequence shown here is derived from an EMBL/GenBank/DDBJ whole genome shotgun (WGS) entry which is preliminary data.</text>
</comment>
<feature type="region of interest" description="Disordered" evidence="6">
    <location>
        <begin position="473"/>
        <end position="493"/>
    </location>
</feature>
<evidence type="ECO:0000256" key="1">
    <source>
        <dbReference type="ARBA" id="ARBA00004651"/>
    </source>
</evidence>
<gene>
    <name evidence="8" type="ORF">ACFFTU_25260</name>
</gene>
<dbReference type="Proteomes" id="UP001589718">
    <property type="component" value="Unassembled WGS sequence"/>
</dbReference>
<dbReference type="PANTHER" id="PTHR23513:SF6">
    <property type="entry name" value="MAJOR FACILITATOR SUPERFAMILY ASSOCIATED DOMAIN-CONTAINING PROTEIN"/>
    <property type="match status" value="1"/>
</dbReference>
<organism evidence="8 9">
    <name type="scientific">Streptomyces cremeus</name>
    <dbReference type="NCBI Taxonomy" id="66881"/>
    <lineage>
        <taxon>Bacteria</taxon>
        <taxon>Bacillati</taxon>
        <taxon>Actinomycetota</taxon>
        <taxon>Actinomycetes</taxon>
        <taxon>Kitasatosporales</taxon>
        <taxon>Streptomycetaceae</taxon>
        <taxon>Streptomyces</taxon>
    </lineage>
</organism>
<accession>A0ABV5PJ61</accession>
<keyword evidence="5 7" id="KW-0472">Membrane</keyword>
<dbReference type="PANTHER" id="PTHR23513">
    <property type="entry name" value="INTEGRAL MEMBRANE EFFLUX PROTEIN-RELATED"/>
    <property type="match status" value="1"/>
</dbReference>
<evidence type="ECO:0000256" key="6">
    <source>
        <dbReference type="SAM" id="MobiDB-lite"/>
    </source>
</evidence>
<feature type="region of interest" description="Disordered" evidence="6">
    <location>
        <begin position="214"/>
        <end position="275"/>
    </location>
</feature>
<comment type="subcellular location">
    <subcellularLocation>
        <location evidence="1">Cell membrane</location>
        <topology evidence="1">Multi-pass membrane protein</topology>
    </subcellularLocation>
</comment>